<evidence type="ECO:0000313" key="3">
    <source>
        <dbReference type="Proteomes" id="UP001230005"/>
    </source>
</evidence>
<proteinExistence type="predicted"/>
<reference evidence="2 3" key="1">
    <citation type="submission" date="2023-07" db="EMBL/GenBank/DDBJ databases">
        <title>Genomic Encyclopedia of Type Strains, Phase IV (KMG-IV): sequencing the most valuable type-strain genomes for metagenomic binning, comparative biology and taxonomic classification.</title>
        <authorList>
            <person name="Goeker M."/>
        </authorList>
    </citation>
    <scope>NUCLEOTIDE SEQUENCE [LARGE SCALE GENOMIC DNA]</scope>
    <source>
        <strain evidence="2 3">DSM 9768</strain>
    </source>
</reference>
<protein>
    <submittedName>
        <fullName evidence="2">GNAT family acetyltransferase</fullName>
    </submittedName>
</protein>
<accession>A0ABU0A1G4</accession>
<organism evidence="2 3">
    <name type="scientific">Evansella vedderi</name>
    <dbReference type="NCBI Taxonomy" id="38282"/>
    <lineage>
        <taxon>Bacteria</taxon>
        <taxon>Bacillati</taxon>
        <taxon>Bacillota</taxon>
        <taxon>Bacilli</taxon>
        <taxon>Bacillales</taxon>
        <taxon>Bacillaceae</taxon>
        <taxon>Evansella</taxon>
    </lineage>
</organism>
<gene>
    <name evidence="2" type="ORF">J2S74_004784</name>
</gene>
<keyword evidence="3" id="KW-1185">Reference proteome</keyword>
<feature type="domain" description="N-acetyltransferase" evidence="1">
    <location>
        <begin position="147"/>
        <end position="285"/>
    </location>
</feature>
<dbReference type="InterPro" id="IPR000182">
    <property type="entry name" value="GNAT_dom"/>
</dbReference>
<evidence type="ECO:0000313" key="2">
    <source>
        <dbReference type="EMBL" id="MDQ0257326.1"/>
    </source>
</evidence>
<name>A0ABU0A1G4_9BACI</name>
<dbReference type="Pfam" id="PF08445">
    <property type="entry name" value="FR47"/>
    <property type="match status" value="1"/>
</dbReference>
<dbReference type="InterPro" id="IPR013653">
    <property type="entry name" value="GCN5-like_dom"/>
</dbReference>
<comment type="caution">
    <text evidence="2">The sequence shown here is derived from an EMBL/GenBank/DDBJ whole genome shotgun (WGS) entry which is preliminary data.</text>
</comment>
<dbReference type="Proteomes" id="UP001230005">
    <property type="component" value="Unassembled WGS sequence"/>
</dbReference>
<dbReference type="EMBL" id="JAUSUG010000025">
    <property type="protein sequence ID" value="MDQ0257326.1"/>
    <property type="molecule type" value="Genomic_DNA"/>
</dbReference>
<dbReference type="SUPFAM" id="SSF55729">
    <property type="entry name" value="Acyl-CoA N-acyltransferases (Nat)"/>
    <property type="match status" value="1"/>
</dbReference>
<dbReference type="PROSITE" id="PS51186">
    <property type="entry name" value="GNAT"/>
    <property type="match status" value="1"/>
</dbReference>
<dbReference type="InterPro" id="IPR016181">
    <property type="entry name" value="Acyl_CoA_acyltransferase"/>
</dbReference>
<dbReference type="Gene3D" id="3.40.630.30">
    <property type="match status" value="1"/>
</dbReference>
<sequence>MDIRQYTSATEVLEKVGKCLMEREAENNLPLGLLHRLKKNEEKRVKYEPGKEPFIAVVEENDGKLGMIMVQTPPDNLVICGKEEFIKPIVKWLCKKGIDLPGVVGCKPIIDKFVEAWVKETNKTPEVFMRQLIYRLDELQQIPRQKGRLCYATEDDLTLVTYWTQQFHEEALEPIDKKRAEEFVKNEIKNNTIFLWRTENCTPVSMAKRARETKNGVVINLVYTPDEYKRQGYATTCVAALSEWLLKEGFKFCSLYTDLDNPTSNSIYTKIGYKPIAESVEYRFI</sequence>
<evidence type="ECO:0000259" key="1">
    <source>
        <dbReference type="PROSITE" id="PS51186"/>
    </source>
</evidence>
<dbReference type="RefSeq" id="WP_307330866.1">
    <property type="nucleotide sequence ID" value="NZ_JAUSUG010000025.1"/>
</dbReference>